<protein>
    <recommendedName>
        <fullName evidence="3">FBD domain-containing protein</fullName>
    </recommendedName>
</protein>
<reference evidence="1 2" key="1">
    <citation type="journal article" date="2018" name="Sci. Rep.">
        <title>Genomic signatures of local adaptation to the degree of environmental predictability in rotifers.</title>
        <authorList>
            <person name="Franch-Gras L."/>
            <person name="Hahn C."/>
            <person name="Garcia-Roger E.M."/>
            <person name="Carmona M.J."/>
            <person name="Serra M."/>
            <person name="Gomez A."/>
        </authorList>
    </citation>
    <scope>NUCLEOTIDE SEQUENCE [LARGE SCALE GENOMIC DNA]</scope>
    <source>
        <strain evidence="1">HYR1</strain>
    </source>
</reference>
<dbReference type="AlphaFoldDB" id="A0A3M7PW05"/>
<accession>A0A3M7PW05</accession>
<name>A0A3M7PW05_BRAPC</name>
<dbReference type="EMBL" id="REGN01008611">
    <property type="protein sequence ID" value="RNA03154.1"/>
    <property type="molecule type" value="Genomic_DNA"/>
</dbReference>
<evidence type="ECO:0000313" key="2">
    <source>
        <dbReference type="Proteomes" id="UP000276133"/>
    </source>
</evidence>
<comment type="caution">
    <text evidence="1">The sequence shown here is derived from an EMBL/GenBank/DDBJ whole genome shotgun (WGS) entry which is preliminary data.</text>
</comment>
<evidence type="ECO:0008006" key="3">
    <source>
        <dbReference type="Google" id="ProtNLM"/>
    </source>
</evidence>
<proteinExistence type="predicted"/>
<sequence>MCNPEYCIYPWFIQFMEKLGCANRARKLLLYIIKNANFLEKKMLVTSSGVAAELRSTFN</sequence>
<organism evidence="1 2">
    <name type="scientific">Brachionus plicatilis</name>
    <name type="common">Marine rotifer</name>
    <name type="synonym">Brachionus muelleri</name>
    <dbReference type="NCBI Taxonomy" id="10195"/>
    <lineage>
        <taxon>Eukaryota</taxon>
        <taxon>Metazoa</taxon>
        <taxon>Spiralia</taxon>
        <taxon>Gnathifera</taxon>
        <taxon>Rotifera</taxon>
        <taxon>Eurotatoria</taxon>
        <taxon>Monogononta</taxon>
        <taxon>Pseudotrocha</taxon>
        <taxon>Ploima</taxon>
        <taxon>Brachionidae</taxon>
        <taxon>Brachionus</taxon>
    </lineage>
</organism>
<keyword evidence="2" id="KW-1185">Reference proteome</keyword>
<evidence type="ECO:0000313" key="1">
    <source>
        <dbReference type="EMBL" id="RNA03154.1"/>
    </source>
</evidence>
<dbReference type="Proteomes" id="UP000276133">
    <property type="component" value="Unassembled WGS sequence"/>
</dbReference>
<gene>
    <name evidence="1" type="ORF">BpHYR1_046894</name>
</gene>